<feature type="transmembrane region" description="Helical" evidence="1">
    <location>
        <begin position="12"/>
        <end position="36"/>
    </location>
</feature>
<dbReference type="PANTHER" id="PTHR40465:SF1">
    <property type="entry name" value="DUF6534 DOMAIN-CONTAINING PROTEIN"/>
    <property type="match status" value="1"/>
</dbReference>
<feature type="transmembrane region" description="Helical" evidence="1">
    <location>
        <begin position="131"/>
        <end position="152"/>
    </location>
</feature>
<evidence type="ECO:0000256" key="1">
    <source>
        <dbReference type="SAM" id="Phobius"/>
    </source>
</evidence>
<proteinExistence type="predicted"/>
<dbReference type="STRING" id="231916.A0A409WWJ0"/>
<dbReference type="InParanoid" id="A0A409WWJ0"/>
<organism evidence="2 3">
    <name type="scientific">Gymnopilus dilepis</name>
    <dbReference type="NCBI Taxonomy" id="231916"/>
    <lineage>
        <taxon>Eukaryota</taxon>
        <taxon>Fungi</taxon>
        <taxon>Dikarya</taxon>
        <taxon>Basidiomycota</taxon>
        <taxon>Agaricomycotina</taxon>
        <taxon>Agaricomycetes</taxon>
        <taxon>Agaricomycetidae</taxon>
        <taxon>Agaricales</taxon>
        <taxon>Agaricineae</taxon>
        <taxon>Hymenogastraceae</taxon>
        <taxon>Gymnopilus</taxon>
    </lineage>
</organism>
<dbReference type="AlphaFoldDB" id="A0A409WWJ0"/>
<keyword evidence="1" id="KW-0812">Transmembrane</keyword>
<protein>
    <submittedName>
        <fullName evidence="2">Uncharacterized protein</fullName>
    </submittedName>
</protein>
<accession>A0A409WWJ0</accession>
<sequence>MDVPSEVRATLSPLIIGLFVSCCLFGVSTAQAYLYYTRFPNDGVWMKIMKSLKYQRQSNYQVTTIWLCEFGHYICISKEAYDLGIKKFGQPEALSSISLSVDIAVFLSAVITTVVQSFFIERLRHLTKKKYIPNILWIFSMARLGLLLALSFRLLSLRHSNSANILGAIKPFLIPVLIGGSIMDFFVAIYLCYDLKISKANNQLFKRGLGWGFLLIRKK</sequence>
<feature type="transmembrane region" description="Helical" evidence="1">
    <location>
        <begin position="172"/>
        <end position="193"/>
    </location>
</feature>
<dbReference type="EMBL" id="NHYE01004692">
    <property type="protein sequence ID" value="PPQ82900.1"/>
    <property type="molecule type" value="Genomic_DNA"/>
</dbReference>
<evidence type="ECO:0000313" key="2">
    <source>
        <dbReference type="EMBL" id="PPQ82900.1"/>
    </source>
</evidence>
<dbReference type="Proteomes" id="UP000284706">
    <property type="component" value="Unassembled WGS sequence"/>
</dbReference>
<evidence type="ECO:0000313" key="3">
    <source>
        <dbReference type="Proteomes" id="UP000284706"/>
    </source>
</evidence>
<keyword evidence="1" id="KW-1133">Transmembrane helix</keyword>
<dbReference type="PANTHER" id="PTHR40465">
    <property type="entry name" value="CHROMOSOME 1, WHOLE GENOME SHOTGUN SEQUENCE"/>
    <property type="match status" value="1"/>
</dbReference>
<feature type="transmembrane region" description="Helical" evidence="1">
    <location>
        <begin position="97"/>
        <end position="119"/>
    </location>
</feature>
<reference evidence="2 3" key="1">
    <citation type="journal article" date="2018" name="Evol. Lett.">
        <title>Horizontal gene cluster transfer increased hallucinogenic mushroom diversity.</title>
        <authorList>
            <person name="Reynolds H.T."/>
            <person name="Vijayakumar V."/>
            <person name="Gluck-Thaler E."/>
            <person name="Korotkin H.B."/>
            <person name="Matheny P.B."/>
            <person name="Slot J.C."/>
        </authorList>
    </citation>
    <scope>NUCLEOTIDE SEQUENCE [LARGE SCALE GENOMIC DNA]</scope>
    <source>
        <strain evidence="2 3">SRW20</strain>
    </source>
</reference>
<dbReference type="OrthoDB" id="2535105at2759"/>
<name>A0A409WWJ0_9AGAR</name>
<keyword evidence="1" id="KW-0472">Membrane</keyword>
<gene>
    <name evidence="2" type="ORF">CVT26_007537</name>
</gene>
<comment type="caution">
    <text evidence="2">The sequence shown here is derived from an EMBL/GenBank/DDBJ whole genome shotgun (WGS) entry which is preliminary data.</text>
</comment>
<keyword evidence="3" id="KW-1185">Reference proteome</keyword>